<evidence type="ECO:0000313" key="3">
    <source>
        <dbReference type="Proteomes" id="UP000253529"/>
    </source>
</evidence>
<sequence length="119" mass="12787">MIDVAKMTLRAATPLAIAVAALAADPPTSQAVLSIAQANSCSDAYQLKNIAFDARMTAVMMYYKGFIQNAGDRERQDCLRTHVLRDGGSVVIDRTMDLIDSQCLPIEAAARQALADLCP</sequence>
<evidence type="ECO:0008006" key="4">
    <source>
        <dbReference type="Google" id="ProtNLM"/>
    </source>
</evidence>
<organism evidence="2 3">
    <name type="scientific">Roseiarcus fermentans</name>
    <dbReference type="NCBI Taxonomy" id="1473586"/>
    <lineage>
        <taxon>Bacteria</taxon>
        <taxon>Pseudomonadati</taxon>
        <taxon>Pseudomonadota</taxon>
        <taxon>Alphaproteobacteria</taxon>
        <taxon>Hyphomicrobiales</taxon>
        <taxon>Roseiarcaceae</taxon>
        <taxon>Roseiarcus</taxon>
    </lineage>
</organism>
<protein>
    <recommendedName>
        <fullName evidence="4">HdeA/HdeB family protein</fullName>
    </recommendedName>
</protein>
<keyword evidence="1" id="KW-0732">Signal</keyword>
<dbReference type="RefSeq" id="WP_113891148.1">
    <property type="nucleotide sequence ID" value="NZ_QNRK01000025.1"/>
</dbReference>
<gene>
    <name evidence="2" type="ORF">DFR50_12548</name>
</gene>
<dbReference type="AlphaFoldDB" id="A0A366F339"/>
<evidence type="ECO:0000256" key="1">
    <source>
        <dbReference type="SAM" id="SignalP"/>
    </source>
</evidence>
<accession>A0A366F339</accession>
<comment type="caution">
    <text evidence="2">The sequence shown here is derived from an EMBL/GenBank/DDBJ whole genome shotgun (WGS) entry which is preliminary data.</text>
</comment>
<feature type="chain" id="PRO_5016975255" description="HdeA/HdeB family protein" evidence="1">
    <location>
        <begin position="24"/>
        <end position="119"/>
    </location>
</feature>
<reference evidence="2 3" key="1">
    <citation type="submission" date="2018-06" db="EMBL/GenBank/DDBJ databases">
        <title>Genomic Encyclopedia of Type Strains, Phase IV (KMG-IV): sequencing the most valuable type-strain genomes for metagenomic binning, comparative biology and taxonomic classification.</title>
        <authorList>
            <person name="Goeker M."/>
        </authorList>
    </citation>
    <scope>NUCLEOTIDE SEQUENCE [LARGE SCALE GENOMIC DNA]</scope>
    <source>
        <strain evidence="2 3">DSM 24875</strain>
    </source>
</reference>
<dbReference type="EMBL" id="QNRK01000025">
    <property type="protein sequence ID" value="RBP08566.1"/>
    <property type="molecule type" value="Genomic_DNA"/>
</dbReference>
<proteinExistence type="predicted"/>
<dbReference type="Proteomes" id="UP000253529">
    <property type="component" value="Unassembled WGS sequence"/>
</dbReference>
<feature type="signal peptide" evidence="1">
    <location>
        <begin position="1"/>
        <end position="23"/>
    </location>
</feature>
<keyword evidence="3" id="KW-1185">Reference proteome</keyword>
<evidence type="ECO:0000313" key="2">
    <source>
        <dbReference type="EMBL" id="RBP08566.1"/>
    </source>
</evidence>
<name>A0A366F339_9HYPH</name>